<reference evidence="12" key="1">
    <citation type="submission" date="2017-10" db="EMBL/GenBank/DDBJ databases">
        <title>A new Pekin duck reference genome.</title>
        <authorList>
            <person name="Hou Z.-C."/>
            <person name="Zhou Z.-K."/>
            <person name="Zhu F."/>
            <person name="Hou S.-S."/>
        </authorList>
    </citation>
    <scope>NUCLEOTIDE SEQUENCE [LARGE SCALE GENOMIC DNA]</scope>
</reference>
<evidence type="ECO:0000256" key="9">
    <source>
        <dbReference type="ARBA" id="ARBA00023182"/>
    </source>
</evidence>
<reference evidence="11" key="3">
    <citation type="submission" date="2025-09" db="UniProtKB">
        <authorList>
            <consortium name="Ensembl"/>
        </authorList>
    </citation>
    <scope>IDENTIFICATION</scope>
</reference>
<evidence type="ECO:0000256" key="4">
    <source>
        <dbReference type="ARBA" id="ARBA00022989"/>
    </source>
</evidence>
<dbReference type="GO" id="GO:0002250">
    <property type="term" value="P:adaptive immune response"/>
    <property type="evidence" value="ECO:0007669"/>
    <property type="project" value="UniProtKB-KW"/>
</dbReference>
<dbReference type="InterPro" id="IPR050160">
    <property type="entry name" value="MHC/Immunoglobulin"/>
</dbReference>
<sequence>VARDKCQRVPSGVRFCLVTGDAAQPCCSLVVTGTPRFFHYLTVDECQYLNGTERVRYLYRDIYNQQQNAHFDSNVGHFVADTELGKPIADDWNNQPKIMEDMRARVDTFCRYNYFMASFTVDRRGACTRARGW</sequence>
<evidence type="ECO:0000313" key="12">
    <source>
        <dbReference type="Proteomes" id="UP000016666"/>
    </source>
</evidence>
<organism evidence="11 12">
    <name type="scientific">Anas platyrhynchos platyrhynchos</name>
    <name type="common">Northern mallard</name>
    <dbReference type="NCBI Taxonomy" id="8840"/>
    <lineage>
        <taxon>Eukaryota</taxon>
        <taxon>Metazoa</taxon>
        <taxon>Chordata</taxon>
        <taxon>Craniata</taxon>
        <taxon>Vertebrata</taxon>
        <taxon>Euteleostomi</taxon>
        <taxon>Archelosauria</taxon>
        <taxon>Archosauria</taxon>
        <taxon>Dinosauria</taxon>
        <taxon>Saurischia</taxon>
        <taxon>Theropoda</taxon>
        <taxon>Coelurosauria</taxon>
        <taxon>Aves</taxon>
        <taxon>Neognathae</taxon>
        <taxon>Galloanserae</taxon>
        <taxon>Anseriformes</taxon>
        <taxon>Anatidae</taxon>
        <taxon>Anatinae</taxon>
        <taxon>Anas</taxon>
    </lineage>
</organism>
<proteinExistence type="predicted"/>
<dbReference type="InterPro" id="IPR011162">
    <property type="entry name" value="MHC_I/II-like_Ag-recog"/>
</dbReference>
<keyword evidence="5" id="KW-1064">Adaptive immunity</keyword>
<keyword evidence="8" id="KW-0325">Glycoprotein</keyword>
<keyword evidence="3" id="KW-0391">Immunity</keyword>
<keyword evidence="6" id="KW-0472">Membrane</keyword>
<dbReference type="FunFam" id="3.10.320.10:FF:000001">
    <property type="entry name" value="HLA class II histocompatibility antigen, DRB1-1 beta chain"/>
    <property type="match status" value="1"/>
</dbReference>
<dbReference type="PANTHER" id="PTHR19944:SF99">
    <property type="entry name" value="HLA CLASS II HISTOCOMPATIBILITY ANTIGEN, DRB1 BETA CHAIN"/>
    <property type="match status" value="1"/>
</dbReference>
<evidence type="ECO:0000256" key="8">
    <source>
        <dbReference type="ARBA" id="ARBA00023180"/>
    </source>
</evidence>
<evidence type="ECO:0000313" key="11">
    <source>
        <dbReference type="Ensembl" id="ENSAPLP00000017596.1"/>
    </source>
</evidence>
<dbReference type="STRING" id="8840.ENSAPLP00000017596"/>
<feature type="domain" description="MHC class II beta chain N-terminal" evidence="10">
    <location>
        <begin position="44"/>
        <end position="118"/>
    </location>
</feature>
<evidence type="ECO:0000256" key="5">
    <source>
        <dbReference type="ARBA" id="ARBA00023130"/>
    </source>
</evidence>
<dbReference type="SUPFAM" id="SSF54452">
    <property type="entry name" value="MHC antigen-recognition domain"/>
    <property type="match status" value="1"/>
</dbReference>
<dbReference type="PANTHER" id="PTHR19944">
    <property type="entry name" value="MHC CLASS II-RELATED"/>
    <property type="match status" value="1"/>
</dbReference>
<evidence type="ECO:0000259" key="10">
    <source>
        <dbReference type="SMART" id="SM00921"/>
    </source>
</evidence>
<evidence type="ECO:0000256" key="1">
    <source>
        <dbReference type="ARBA" id="ARBA00004479"/>
    </source>
</evidence>
<name>A0A493SVH7_ANAPP</name>
<dbReference type="GO" id="GO:0042613">
    <property type="term" value="C:MHC class II protein complex"/>
    <property type="evidence" value="ECO:0007669"/>
    <property type="project" value="UniProtKB-KW"/>
</dbReference>
<accession>A0A493SVH7</accession>
<dbReference type="Pfam" id="PF00969">
    <property type="entry name" value="MHC_II_beta"/>
    <property type="match status" value="1"/>
</dbReference>
<dbReference type="Ensembl" id="ENSAPLT00000017204.1">
    <property type="protein sequence ID" value="ENSAPLP00000017596.1"/>
    <property type="gene ID" value="ENSAPLG00000020063.1"/>
</dbReference>
<keyword evidence="12" id="KW-1185">Reference proteome</keyword>
<dbReference type="GO" id="GO:0002504">
    <property type="term" value="P:antigen processing and presentation of peptide or polysaccharide antigen via MHC class II"/>
    <property type="evidence" value="ECO:0007669"/>
    <property type="project" value="UniProtKB-KW"/>
</dbReference>
<protein>
    <recommendedName>
        <fullName evidence="10">MHC class II beta chain N-terminal domain-containing protein</fullName>
    </recommendedName>
</protein>
<evidence type="ECO:0000256" key="6">
    <source>
        <dbReference type="ARBA" id="ARBA00023136"/>
    </source>
</evidence>
<evidence type="ECO:0000256" key="3">
    <source>
        <dbReference type="ARBA" id="ARBA00022859"/>
    </source>
</evidence>
<dbReference type="Proteomes" id="UP000016666">
    <property type="component" value="Unassembled WGS sequence"/>
</dbReference>
<reference evidence="11" key="2">
    <citation type="submission" date="2025-08" db="UniProtKB">
        <authorList>
            <consortium name="Ensembl"/>
        </authorList>
    </citation>
    <scope>IDENTIFICATION</scope>
</reference>
<keyword evidence="2" id="KW-0812">Transmembrane</keyword>
<comment type="subcellular location">
    <subcellularLocation>
        <location evidence="1">Membrane</location>
        <topology evidence="1">Single-pass type I membrane protein</topology>
    </subcellularLocation>
</comment>
<dbReference type="GeneTree" id="ENSGT00940000154993"/>
<evidence type="ECO:0000256" key="7">
    <source>
        <dbReference type="ARBA" id="ARBA00023157"/>
    </source>
</evidence>
<dbReference type="SMART" id="SM00921">
    <property type="entry name" value="MHC_II_beta"/>
    <property type="match status" value="1"/>
</dbReference>
<dbReference type="AlphaFoldDB" id="A0A493SVH7"/>
<dbReference type="InterPro" id="IPR000353">
    <property type="entry name" value="MHC_II_b_N"/>
</dbReference>
<dbReference type="Gene3D" id="3.10.320.10">
    <property type="entry name" value="Class II Histocompatibility Antigen, M Beta Chain, Chain B, domain 1"/>
    <property type="match status" value="1"/>
</dbReference>
<dbReference type="InterPro" id="IPR014745">
    <property type="entry name" value="MHC_II_a/b_N"/>
</dbReference>
<keyword evidence="7" id="KW-1015">Disulfide bond</keyword>
<evidence type="ECO:0000256" key="2">
    <source>
        <dbReference type="ARBA" id="ARBA00022692"/>
    </source>
</evidence>
<keyword evidence="9" id="KW-0491">MHC II</keyword>
<keyword evidence="4" id="KW-1133">Transmembrane helix</keyword>